<comment type="caution">
    <text evidence="3">The sequence shown here is derived from an EMBL/GenBank/DDBJ whole genome shotgun (WGS) entry which is preliminary data.</text>
</comment>
<accession>A0A4Y9ZC16</accession>
<sequence length="734" mass="80069">MSLRQPGTPRSTILANELPVLRSLLERASTPDEKCIAFRTFICMRLPDEPIPHDLDAVRCSLPPLTEAGGSTNSVFTHPEYCKLRKLHGIGDDYLMASRRRRLGTGFEKVPCAALDLGTGPRNCTRVPEEALAYSQARLQGPDKGCTLEALLAPRSRPPSFGSETDIDLNVQMSRLRVDSLSLLHGTDLWGHLPAYDILKLSTHGLPPNSKGCSVLSVASSDLRNIILTVNALPPDFPQSLYFILNDSSALRVIRTIIVMLVLTSVPDRTTAADIALHVWYSAFLPNEYEQQTRMAAVDLIHSIAANLKSGVGVFQKQVTKTVRLGGHLDYHLMEEVLPSHMGATYGTDVVHADLDRVRVSPSNTDRLHRRYCQLEPAHRQAAHHFRKTGILLPFGAATAHFDTPNRYMLSPEGKWIESDLADPLLGWPIEDVMAAGKAHGVQRADVYGALYFYLMDQLRTFIDRLHTHKIRITIFATTPSQFAERCRSGALAVPWGLSPGVCFDRVDVGTLGDSAPGGWARVLSECGTMLLPICGALVGMAMSWADGQGGGGEGGEAEWGGRQGAHCEVDAGGKIPKPSQERSVEDIMSVIPAYESSFTAMYDTLPAFMKYLEAQNVALALRQNALGARWTGTIIPPRIGAREGAPPNALPDFPDAESWYLNVNLVGRSWTERSFEIARWPVTPAAAAGQTPNNENPQAAGAGEGHRSVVTETSQSDGAKKEEITSFEISKEN</sequence>
<organism evidence="3 4">
    <name type="scientific">Dentipellis fragilis</name>
    <dbReference type="NCBI Taxonomy" id="205917"/>
    <lineage>
        <taxon>Eukaryota</taxon>
        <taxon>Fungi</taxon>
        <taxon>Dikarya</taxon>
        <taxon>Basidiomycota</taxon>
        <taxon>Agaricomycotina</taxon>
        <taxon>Agaricomycetes</taxon>
        <taxon>Russulales</taxon>
        <taxon>Hericiaceae</taxon>
        <taxon>Dentipellis</taxon>
    </lineage>
</organism>
<gene>
    <name evidence="3" type="ORF">EVG20_g1648</name>
</gene>
<dbReference type="AlphaFoldDB" id="A0A4Y9ZC16"/>
<evidence type="ECO:0000313" key="4">
    <source>
        <dbReference type="Proteomes" id="UP000298327"/>
    </source>
</evidence>
<evidence type="ECO:0000313" key="3">
    <source>
        <dbReference type="EMBL" id="TFY71363.1"/>
    </source>
</evidence>
<keyword evidence="4" id="KW-1185">Reference proteome</keyword>
<dbReference type="EMBL" id="SEOQ01000055">
    <property type="protein sequence ID" value="TFY71363.1"/>
    <property type="molecule type" value="Genomic_DNA"/>
</dbReference>
<proteinExistence type="predicted"/>
<feature type="domain" description="DUF4470" evidence="2">
    <location>
        <begin position="189"/>
        <end position="285"/>
    </location>
</feature>
<protein>
    <recommendedName>
        <fullName evidence="2">DUF4470 domain-containing protein</fullName>
    </recommendedName>
</protein>
<evidence type="ECO:0000256" key="1">
    <source>
        <dbReference type="SAM" id="MobiDB-lite"/>
    </source>
</evidence>
<dbReference type="InterPro" id="IPR027974">
    <property type="entry name" value="DUF4470"/>
</dbReference>
<feature type="region of interest" description="Disordered" evidence="1">
    <location>
        <begin position="687"/>
        <end position="734"/>
    </location>
</feature>
<dbReference type="OrthoDB" id="5282002at2759"/>
<dbReference type="STRING" id="205917.A0A4Y9ZC16"/>
<name>A0A4Y9ZC16_9AGAM</name>
<dbReference type="Pfam" id="PF14737">
    <property type="entry name" value="DUF4470"/>
    <property type="match status" value="1"/>
</dbReference>
<dbReference type="Proteomes" id="UP000298327">
    <property type="component" value="Unassembled WGS sequence"/>
</dbReference>
<evidence type="ECO:0000259" key="2">
    <source>
        <dbReference type="Pfam" id="PF14737"/>
    </source>
</evidence>
<feature type="compositionally biased region" description="Basic and acidic residues" evidence="1">
    <location>
        <begin position="719"/>
        <end position="734"/>
    </location>
</feature>
<reference evidence="3 4" key="1">
    <citation type="submission" date="2019-02" db="EMBL/GenBank/DDBJ databases">
        <title>Genome sequencing of the rare red list fungi Dentipellis fragilis.</title>
        <authorList>
            <person name="Buettner E."/>
            <person name="Kellner H."/>
        </authorList>
    </citation>
    <scope>NUCLEOTIDE SEQUENCE [LARGE SCALE GENOMIC DNA]</scope>
    <source>
        <strain evidence="3 4">DSM 105465</strain>
    </source>
</reference>